<feature type="compositionally biased region" description="Low complexity" evidence="1">
    <location>
        <begin position="166"/>
        <end position="176"/>
    </location>
</feature>
<dbReference type="EMBL" id="KV442084">
    <property type="protein sequence ID" value="OAQ24990.1"/>
    <property type="molecule type" value="Genomic_DNA"/>
</dbReference>
<sequence length="222" mass="23867">MTLRSRVLVVAGGITVLAVGTAVIIVATPALAVQASATAVSYALANGCLILKEVLSGIFSAGAIWYLWDYLRPCSSSSTAHRHRHESHLVPVQPYHTGWEPDSIALSPRPRTSFQSHHSQHRGRPRSNSVISLLSEFELELPVSVFDTPRSPALAGTPFSVDARSRASSRSRSPAATGSGYTTGSASPAWTLDETTRTEMHGVTTIIDSYVQRGLRQRFSGV</sequence>
<keyword evidence="2" id="KW-0812">Transmembrane</keyword>
<keyword evidence="2" id="KW-0472">Membrane</keyword>
<accession>A0A197JIL8</accession>
<reference evidence="3 4" key="1">
    <citation type="submission" date="2016-05" db="EMBL/GenBank/DDBJ databases">
        <title>Genome sequencing reveals origins of a unique bacterial endosymbiosis in the earliest lineages of terrestrial Fungi.</title>
        <authorList>
            <consortium name="DOE Joint Genome Institute"/>
            <person name="Uehling J."/>
            <person name="Gryganskyi A."/>
            <person name="Hameed K."/>
            <person name="Tschaplinski T."/>
            <person name="Misztal P."/>
            <person name="Wu S."/>
            <person name="Desiro A."/>
            <person name="Vande Pol N."/>
            <person name="Du Z.-Y."/>
            <person name="Zienkiewicz A."/>
            <person name="Zienkiewicz K."/>
            <person name="Morin E."/>
            <person name="Tisserant E."/>
            <person name="Splivallo R."/>
            <person name="Hainaut M."/>
            <person name="Henrissat B."/>
            <person name="Ohm R."/>
            <person name="Kuo A."/>
            <person name="Yan J."/>
            <person name="Lipzen A."/>
            <person name="Nolan M."/>
            <person name="Labutti K."/>
            <person name="Barry K."/>
            <person name="Goldstein A."/>
            <person name="Labbe J."/>
            <person name="Schadt C."/>
            <person name="Tuskan G."/>
            <person name="Grigoriev I."/>
            <person name="Martin F."/>
            <person name="Vilgalys R."/>
            <person name="Bonito G."/>
        </authorList>
    </citation>
    <scope>NUCLEOTIDE SEQUENCE [LARGE SCALE GENOMIC DNA]</scope>
    <source>
        <strain evidence="3 4">AG-77</strain>
    </source>
</reference>
<feature type="compositionally biased region" description="Polar residues" evidence="1">
    <location>
        <begin position="179"/>
        <end position="188"/>
    </location>
</feature>
<protein>
    <recommendedName>
        <fullName evidence="5">Transmembrane protein</fullName>
    </recommendedName>
</protein>
<gene>
    <name evidence="3" type="ORF">K457DRAFT_141516</name>
</gene>
<dbReference type="Proteomes" id="UP000078512">
    <property type="component" value="Unassembled WGS sequence"/>
</dbReference>
<evidence type="ECO:0000256" key="1">
    <source>
        <dbReference type="SAM" id="MobiDB-lite"/>
    </source>
</evidence>
<evidence type="ECO:0000313" key="4">
    <source>
        <dbReference type="Proteomes" id="UP000078512"/>
    </source>
</evidence>
<feature type="region of interest" description="Disordered" evidence="1">
    <location>
        <begin position="106"/>
        <end position="127"/>
    </location>
</feature>
<proteinExistence type="predicted"/>
<organism evidence="3 4">
    <name type="scientific">Linnemannia elongata AG-77</name>
    <dbReference type="NCBI Taxonomy" id="1314771"/>
    <lineage>
        <taxon>Eukaryota</taxon>
        <taxon>Fungi</taxon>
        <taxon>Fungi incertae sedis</taxon>
        <taxon>Mucoromycota</taxon>
        <taxon>Mortierellomycotina</taxon>
        <taxon>Mortierellomycetes</taxon>
        <taxon>Mortierellales</taxon>
        <taxon>Mortierellaceae</taxon>
        <taxon>Linnemannia</taxon>
    </lineage>
</organism>
<evidence type="ECO:0000256" key="2">
    <source>
        <dbReference type="SAM" id="Phobius"/>
    </source>
</evidence>
<feature type="region of interest" description="Disordered" evidence="1">
    <location>
        <begin position="156"/>
        <end position="194"/>
    </location>
</feature>
<dbReference type="OrthoDB" id="2355683at2759"/>
<dbReference type="AlphaFoldDB" id="A0A197JIL8"/>
<evidence type="ECO:0008006" key="5">
    <source>
        <dbReference type="Google" id="ProtNLM"/>
    </source>
</evidence>
<keyword evidence="2" id="KW-1133">Transmembrane helix</keyword>
<name>A0A197JIL8_9FUNG</name>
<keyword evidence="4" id="KW-1185">Reference proteome</keyword>
<feature type="transmembrane region" description="Helical" evidence="2">
    <location>
        <begin position="7"/>
        <end position="32"/>
    </location>
</feature>
<evidence type="ECO:0000313" key="3">
    <source>
        <dbReference type="EMBL" id="OAQ24990.1"/>
    </source>
</evidence>